<dbReference type="GO" id="GO:0004555">
    <property type="term" value="F:alpha,alpha-trehalase activity"/>
    <property type="evidence" value="ECO:0007669"/>
    <property type="project" value="UniProtKB-EC"/>
</dbReference>
<dbReference type="PROSITE" id="PS00927">
    <property type="entry name" value="TREHALASE_1"/>
    <property type="match status" value="1"/>
</dbReference>
<evidence type="ECO:0000256" key="7">
    <source>
        <dbReference type="RuleBase" id="RU361180"/>
    </source>
</evidence>
<dbReference type="PANTHER" id="PTHR23403:SF1">
    <property type="entry name" value="TREHALASE"/>
    <property type="match status" value="1"/>
</dbReference>
<keyword evidence="6 7" id="KW-0326">Glycosidase</keyword>
<sequence length="558" mass="64931">MTTFIILVALTIATVLPPVNTLTLRCNNSIFCTGPLLHLIQMSKIFADSKTFVDMKMLHSPEEVLENWDDFMEENEKNPSKYNIKKFIMDNFNDGDELETWIGSDYTPTPRILRKIEDMIVRNFTASLMTIWHKLGRKVKPEVFQYPERYSFMPIPNGFIIPGGRFKELYYWDSYWIVKGLLISEMITTVKGMLENFLSIIAQYGFVPNGSRIYYLSRSQPPVTTMIAGEYVEASKDILWLKKNIKYLDLELRYWIDYKTVKIRKGVHVYTLARYISECTLPRPESYFEDIESCEIFETDIKKQKCFQDLKSAVETGWDFSSRWIFDEQGGCNANVSYSDAKRVIPVDLNSFLCKSFKLMSKFYSMLNDETNATFWLNKFNYWKKGMDQIMYSKKDGVWFDYDYFESKFRRYFWPSNLTPLWAGIYDQPEFAKLGRAAASYIKRQDLLKYKGGIPASLLLTGEQWDFPHVWAPLQSIIIFGLYNSGDNDAKQLAATFGKRYVEACIKGFLVSGDMYEKYDCKEPGAVEGGGEYIAQIGFGWTNGVALEVIDTFYKRQN</sequence>
<dbReference type="InterPro" id="IPR008928">
    <property type="entry name" value="6-hairpin_glycosidase_sf"/>
</dbReference>
<comment type="similarity">
    <text evidence="2 7">Belongs to the glycosyl hydrolase 37 family.</text>
</comment>
<dbReference type="SUPFAM" id="SSF48208">
    <property type="entry name" value="Six-hairpin glycosidases"/>
    <property type="match status" value="1"/>
</dbReference>
<accession>A0A0N7CXG3</accession>
<dbReference type="KEGG" id="haxr:123682071"/>
<dbReference type="GO" id="GO:0005993">
    <property type="term" value="P:trehalose catabolic process"/>
    <property type="evidence" value="ECO:0007669"/>
    <property type="project" value="TreeGrafter"/>
</dbReference>
<evidence type="ECO:0000256" key="4">
    <source>
        <dbReference type="ARBA" id="ARBA00019905"/>
    </source>
</evidence>
<reference evidence="9" key="1">
    <citation type="submission" date="2014-12" db="EMBL/GenBank/DDBJ databases">
        <title>Discovery of two new soluble trehalase gene and expression of the enzyme under low temperature in Harmonia axyridis.</title>
        <authorList>
            <person name="Shi Z."/>
            <person name="Liu X."/>
            <person name="Guo H."/>
            <person name="Tang B."/>
        </authorList>
    </citation>
    <scope>NUCLEOTIDE SEQUENCE</scope>
</reference>
<dbReference type="Pfam" id="PF01204">
    <property type="entry name" value="Trehalase"/>
    <property type="match status" value="1"/>
</dbReference>
<evidence type="ECO:0000256" key="8">
    <source>
        <dbReference type="SAM" id="SignalP"/>
    </source>
</evidence>
<dbReference type="RefSeq" id="XP_045476422.1">
    <property type="nucleotide sequence ID" value="XM_045620466.1"/>
</dbReference>
<keyword evidence="8" id="KW-0732">Signal</keyword>
<dbReference type="InterPro" id="IPR001661">
    <property type="entry name" value="Glyco_hydro_37"/>
</dbReference>
<name>A0A0N7CXG3_HARAX</name>
<dbReference type="PANTHER" id="PTHR23403">
    <property type="entry name" value="TREHALASE"/>
    <property type="match status" value="1"/>
</dbReference>
<evidence type="ECO:0000256" key="6">
    <source>
        <dbReference type="ARBA" id="ARBA00023295"/>
    </source>
</evidence>
<dbReference type="PRINTS" id="PR00744">
    <property type="entry name" value="GLHYDRLASE37"/>
</dbReference>
<dbReference type="InterPro" id="IPR012341">
    <property type="entry name" value="6hp_glycosidase-like_sf"/>
</dbReference>
<evidence type="ECO:0000313" key="9">
    <source>
        <dbReference type="EMBL" id="AKQ19374.1"/>
    </source>
</evidence>
<evidence type="ECO:0000256" key="5">
    <source>
        <dbReference type="ARBA" id="ARBA00022801"/>
    </source>
</evidence>
<dbReference type="OrthoDB" id="3542292at2759"/>
<dbReference type="Gene3D" id="1.50.10.10">
    <property type="match status" value="1"/>
</dbReference>
<evidence type="ECO:0000256" key="1">
    <source>
        <dbReference type="ARBA" id="ARBA00001576"/>
    </source>
</evidence>
<dbReference type="PROSITE" id="PS00928">
    <property type="entry name" value="TREHALASE_2"/>
    <property type="match status" value="1"/>
</dbReference>
<dbReference type="SMR" id="A0A0N7CXG3"/>
<proteinExistence type="evidence at transcript level"/>
<evidence type="ECO:0000256" key="2">
    <source>
        <dbReference type="ARBA" id="ARBA00005615"/>
    </source>
</evidence>
<protein>
    <recommendedName>
        <fullName evidence="4 7">Trehalase</fullName>
        <ecNumber evidence="3 7">3.2.1.28</ecNumber>
    </recommendedName>
    <alternativeName>
        <fullName evidence="7">Alpha-trehalose glucohydrolase</fullName>
    </alternativeName>
</protein>
<evidence type="ECO:0000256" key="3">
    <source>
        <dbReference type="ARBA" id="ARBA00012757"/>
    </source>
</evidence>
<organism evidence="9">
    <name type="scientific">Harmonia axyridis</name>
    <name type="common">Multicolored Asian lady beetle</name>
    <name type="synonym">Coccinella axyridis</name>
    <dbReference type="NCBI Taxonomy" id="115357"/>
    <lineage>
        <taxon>Eukaryota</taxon>
        <taxon>Metazoa</taxon>
        <taxon>Ecdysozoa</taxon>
        <taxon>Arthropoda</taxon>
        <taxon>Hexapoda</taxon>
        <taxon>Insecta</taxon>
        <taxon>Pterygota</taxon>
        <taxon>Neoptera</taxon>
        <taxon>Endopterygota</taxon>
        <taxon>Coleoptera</taxon>
        <taxon>Polyphaga</taxon>
        <taxon>Cucujiformia</taxon>
        <taxon>Coccinelloidea</taxon>
        <taxon>Coccinellidae</taxon>
        <taxon>Coccinellinae</taxon>
        <taxon>Coccinellini</taxon>
        <taxon>Harmonia</taxon>
    </lineage>
</organism>
<dbReference type="InterPro" id="IPR018232">
    <property type="entry name" value="Glyco_hydro_37_CS"/>
</dbReference>
<dbReference type="EC" id="3.2.1.28" evidence="3 7"/>
<comment type="catalytic activity">
    <reaction evidence="1 7">
        <text>alpha,alpha-trehalose + H2O = alpha-D-glucose + beta-D-glucose</text>
        <dbReference type="Rhea" id="RHEA:32675"/>
        <dbReference type="ChEBI" id="CHEBI:15377"/>
        <dbReference type="ChEBI" id="CHEBI:15903"/>
        <dbReference type="ChEBI" id="CHEBI:16551"/>
        <dbReference type="ChEBI" id="CHEBI:17925"/>
        <dbReference type="EC" id="3.2.1.28"/>
    </reaction>
</comment>
<dbReference type="EMBL" id="KP318742">
    <property type="protein sequence ID" value="AKQ19374.1"/>
    <property type="molecule type" value="mRNA"/>
</dbReference>
<feature type="signal peptide" evidence="8">
    <location>
        <begin position="1"/>
        <end position="21"/>
    </location>
</feature>
<dbReference type="GeneID" id="123682071"/>
<feature type="chain" id="PRO_5006011416" description="Trehalase" evidence="8">
    <location>
        <begin position="22"/>
        <end position="558"/>
    </location>
</feature>
<dbReference type="AlphaFoldDB" id="A0A0N7CXG3"/>
<keyword evidence="5 7" id="KW-0378">Hydrolase</keyword>